<name>A0AAW2JDD7_SESRA</name>
<sequence length="135" mass="15846">KKLVKDLGLPVEKIHACKNDCMLYWMDDVDLEYCKFCGNARYKPSRGRDLHQKKSPYAVLRYLPLTPRLQRLYSSRTTAEYMMWHATHQTKEGSMCHPSDAEAWKHFDRMYTDFVEESRNVRLGLSTDGFAPHGQ</sequence>
<accession>A0AAW2JDD7</accession>
<reference evidence="1" key="1">
    <citation type="submission" date="2020-06" db="EMBL/GenBank/DDBJ databases">
        <authorList>
            <person name="Li T."/>
            <person name="Hu X."/>
            <person name="Zhang T."/>
            <person name="Song X."/>
            <person name="Zhang H."/>
            <person name="Dai N."/>
            <person name="Sheng W."/>
            <person name="Hou X."/>
            <person name="Wei L."/>
        </authorList>
    </citation>
    <scope>NUCLEOTIDE SEQUENCE</scope>
    <source>
        <strain evidence="1">G02</strain>
        <tissue evidence="1">Leaf</tissue>
    </source>
</reference>
<protein>
    <submittedName>
        <fullName evidence="1">Uncharacterized protein</fullName>
    </submittedName>
</protein>
<feature type="non-terminal residue" evidence="1">
    <location>
        <position position="1"/>
    </location>
</feature>
<dbReference type="Pfam" id="PF02992">
    <property type="entry name" value="Transposase_21"/>
    <property type="match status" value="1"/>
</dbReference>
<dbReference type="EMBL" id="JACGWJ010000451">
    <property type="protein sequence ID" value="KAL0292207.1"/>
    <property type="molecule type" value="Genomic_DNA"/>
</dbReference>
<gene>
    <name evidence="1" type="ORF">Sradi_6997700</name>
</gene>
<dbReference type="PANTHER" id="PTHR10775">
    <property type="entry name" value="OS08G0208400 PROTEIN"/>
    <property type="match status" value="1"/>
</dbReference>
<reference evidence="1" key="2">
    <citation type="journal article" date="2024" name="Plant">
        <title>Genomic evolution and insights into agronomic trait innovations of Sesamum species.</title>
        <authorList>
            <person name="Miao H."/>
            <person name="Wang L."/>
            <person name="Qu L."/>
            <person name="Liu H."/>
            <person name="Sun Y."/>
            <person name="Le M."/>
            <person name="Wang Q."/>
            <person name="Wei S."/>
            <person name="Zheng Y."/>
            <person name="Lin W."/>
            <person name="Duan Y."/>
            <person name="Cao H."/>
            <person name="Xiong S."/>
            <person name="Wang X."/>
            <person name="Wei L."/>
            <person name="Li C."/>
            <person name="Ma Q."/>
            <person name="Ju M."/>
            <person name="Zhao R."/>
            <person name="Li G."/>
            <person name="Mu C."/>
            <person name="Tian Q."/>
            <person name="Mei H."/>
            <person name="Zhang T."/>
            <person name="Gao T."/>
            <person name="Zhang H."/>
        </authorList>
    </citation>
    <scope>NUCLEOTIDE SEQUENCE</scope>
    <source>
        <strain evidence="1">G02</strain>
    </source>
</reference>
<dbReference type="PANTHER" id="PTHR10775:SF182">
    <property type="entry name" value="TRANSPOSON, EN_SPM-LIKE, TRANSPOSASE-ASSOCIATED DOMAIN PROTEIN-RELATED"/>
    <property type="match status" value="1"/>
</dbReference>
<comment type="caution">
    <text evidence="1">The sequence shown here is derived from an EMBL/GenBank/DDBJ whole genome shotgun (WGS) entry which is preliminary data.</text>
</comment>
<proteinExistence type="predicted"/>
<dbReference type="InterPro" id="IPR004242">
    <property type="entry name" value="Transposase_21"/>
</dbReference>
<dbReference type="AlphaFoldDB" id="A0AAW2JDD7"/>
<evidence type="ECO:0000313" key="1">
    <source>
        <dbReference type="EMBL" id="KAL0292207.1"/>
    </source>
</evidence>
<organism evidence="1">
    <name type="scientific">Sesamum radiatum</name>
    <name type="common">Black benniseed</name>
    <dbReference type="NCBI Taxonomy" id="300843"/>
    <lineage>
        <taxon>Eukaryota</taxon>
        <taxon>Viridiplantae</taxon>
        <taxon>Streptophyta</taxon>
        <taxon>Embryophyta</taxon>
        <taxon>Tracheophyta</taxon>
        <taxon>Spermatophyta</taxon>
        <taxon>Magnoliopsida</taxon>
        <taxon>eudicotyledons</taxon>
        <taxon>Gunneridae</taxon>
        <taxon>Pentapetalae</taxon>
        <taxon>asterids</taxon>
        <taxon>lamiids</taxon>
        <taxon>Lamiales</taxon>
        <taxon>Pedaliaceae</taxon>
        <taxon>Sesamum</taxon>
    </lineage>
</organism>